<sequence length="570" mass="61790">MIGAPFDTPPQPAPTMPSARKTSAPSTPSVTTSKAPAKKIARKVVAKSPAKTSAKAAAAKVEAAKVALASTYLQRILNAKVYDVAHETELMPAQNLSARIGNRVLLKREDNQPVFSFKLRGAYNKMAHLTREQLARGVICASAGNHAQGVALGGQRLGCRAVIVMPTTTPAVKIDAVRARGGEVLLHGESYSDAYEHALGVAREQGLTFVHPFDDPDVIAGQGTIGMEILRQHQGPIHAVFVAIGGGGLISGVAAYLKAVRPEIKVIGVQTTDSDAMARSVEAGKRVRLNDVGLFSDGTAVKQVGEETFRVARVLVDEFIRVDTDAVCAAMKDVFQDTRSVLEPAGALGVAAIKQYVERTGIRDETLVAITCGANMNFDRLRFVAERAEVGEAREALFAVTIPEERGSFKRFCELIGPRSVTEFNYRISDASQAHIFVGLSLSKPGESAEIGELFARHGFGAIDLSHDELAADHIRHLVGGHSPLAADERLFRFIFPERPGALMRFLSSMHPGWNISLFHYRNQGADYGRILVGIQVPKSDRSKFRQFLDTLAYPCVEETDNPVYRLFLR</sequence>
<dbReference type="CDD" id="cd04906">
    <property type="entry name" value="ACT_ThrD-I_1"/>
    <property type="match status" value="1"/>
</dbReference>
<dbReference type="Gene3D" id="3.40.50.1100">
    <property type="match status" value="2"/>
</dbReference>
<dbReference type="NCBIfam" id="TIGR01124">
    <property type="entry name" value="ilvA_2Cterm"/>
    <property type="match status" value="1"/>
</dbReference>
<feature type="domain" description="ACT-like" evidence="15">
    <location>
        <begin position="396"/>
        <end position="467"/>
    </location>
</feature>
<keyword evidence="8" id="KW-0677">Repeat</keyword>
<reference evidence="16 17" key="1">
    <citation type="submission" date="2019-02" db="EMBL/GenBank/DDBJ databases">
        <title>Genomic Encyclopedia of Type Strains, Phase IV (KMG-IV): sequencing the most valuable type-strain genomes for metagenomic binning, comparative biology and taxonomic classification.</title>
        <authorList>
            <person name="Goeker M."/>
        </authorList>
    </citation>
    <scope>NUCLEOTIDE SEQUENCE [LARGE SCALE GENOMIC DNA]</scope>
    <source>
        <strain evidence="16 17">DSM 10617</strain>
    </source>
</reference>
<evidence type="ECO:0000256" key="5">
    <source>
        <dbReference type="ARBA" id="ARBA00011881"/>
    </source>
</evidence>
<dbReference type="Proteomes" id="UP000293433">
    <property type="component" value="Unassembled WGS sequence"/>
</dbReference>
<feature type="compositionally biased region" description="Low complexity" evidence="14">
    <location>
        <begin position="21"/>
        <end position="35"/>
    </location>
</feature>
<keyword evidence="9 13" id="KW-0663">Pyridoxal phosphate</keyword>
<dbReference type="InterPro" id="IPR001926">
    <property type="entry name" value="TrpB-like_PALP"/>
</dbReference>
<dbReference type="InterPro" id="IPR050147">
    <property type="entry name" value="Ser/Thr_Dehydratase"/>
</dbReference>
<evidence type="ECO:0000256" key="14">
    <source>
        <dbReference type="SAM" id="MobiDB-lite"/>
    </source>
</evidence>
<name>A0A4Q7LEZ1_9BURK</name>
<dbReference type="CDD" id="cd04907">
    <property type="entry name" value="ACT_ThrD-I_2"/>
    <property type="match status" value="1"/>
</dbReference>
<evidence type="ECO:0000259" key="15">
    <source>
        <dbReference type="PROSITE" id="PS51672"/>
    </source>
</evidence>
<protein>
    <recommendedName>
        <fullName evidence="13">L-threonine dehydratase</fullName>
        <ecNumber evidence="13">4.3.1.19</ecNumber>
    </recommendedName>
    <alternativeName>
        <fullName evidence="13">Threonine deaminase</fullName>
    </alternativeName>
</protein>
<keyword evidence="6 13" id="KW-0028">Amino-acid biosynthesis</keyword>
<evidence type="ECO:0000256" key="13">
    <source>
        <dbReference type="RuleBase" id="RU362012"/>
    </source>
</evidence>
<gene>
    <name evidence="13" type="primary">ilvA</name>
    <name evidence="16" type="ORF">EV685_2698</name>
</gene>
<evidence type="ECO:0000256" key="3">
    <source>
        <dbReference type="ARBA" id="ARBA00004810"/>
    </source>
</evidence>
<dbReference type="EC" id="4.3.1.19" evidence="13"/>
<dbReference type="PROSITE" id="PS51672">
    <property type="entry name" value="ACT_LIKE"/>
    <property type="match status" value="2"/>
</dbReference>
<dbReference type="PANTHER" id="PTHR48078:SF11">
    <property type="entry name" value="THREONINE DEHYDRATASE, MITOCHONDRIAL"/>
    <property type="match status" value="1"/>
</dbReference>
<dbReference type="GO" id="GO:0006567">
    <property type="term" value="P:L-threonine catabolic process"/>
    <property type="evidence" value="ECO:0007669"/>
    <property type="project" value="TreeGrafter"/>
</dbReference>
<keyword evidence="17" id="KW-1185">Reference proteome</keyword>
<dbReference type="FunFam" id="3.40.50.1100:FF:000008">
    <property type="entry name" value="L-threonine dehydratase"/>
    <property type="match status" value="1"/>
</dbReference>
<keyword evidence="7 13" id="KW-0412">Isoleucine biosynthesis</keyword>
<dbReference type="GO" id="GO:0009097">
    <property type="term" value="P:isoleucine biosynthetic process"/>
    <property type="evidence" value="ECO:0007669"/>
    <property type="project" value="UniProtKB-UniRule"/>
</dbReference>
<evidence type="ECO:0000256" key="11">
    <source>
        <dbReference type="ARBA" id="ARBA00023304"/>
    </source>
</evidence>
<dbReference type="GO" id="GO:0004794">
    <property type="term" value="F:threonine deaminase activity"/>
    <property type="evidence" value="ECO:0007669"/>
    <property type="project" value="UniProtKB-UniRule"/>
</dbReference>
<dbReference type="InterPro" id="IPR045865">
    <property type="entry name" value="ACT-like_dom_sf"/>
</dbReference>
<feature type="region of interest" description="Disordered" evidence="14">
    <location>
        <begin position="1"/>
        <end position="38"/>
    </location>
</feature>
<dbReference type="UniPathway" id="UPA00047">
    <property type="reaction ID" value="UER00054"/>
</dbReference>
<dbReference type="EMBL" id="SGWV01000010">
    <property type="protein sequence ID" value="RZS53075.1"/>
    <property type="molecule type" value="Genomic_DNA"/>
</dbReference>
<dbReference type="CDD" id="cd01562">
    <property type="entry name" value="Thr-dehyd"/>
    <property type="match status" value="1"/>
</dbReference>
<evidence type="ECO:0000256" key="4">
    <source>
        <dbReference type="ARBA" id="ARBA00010869"/>
    </source>
</evidence>
<comment type="subunit">
    <text evidence="5 13">Homotetramer.</text>
</comment>
<dbReference type="InterPro" id="IPR005787">
    <property type="entry name" value="Thr_deHydtase_biosynth"/>
</dbReference>
<dbReference type="GO" id="GO:0003941">
    <property type="term" value="F:L-serine ammonia-lyase activity"/>
    <property type="evidence" value="ECO:0007669"/>
    <property type="project" value="TreeGrafter"/>
</dbReference>
<dbReference type="GO" id="GO:0006565">
    <property type="term" value="P:L-serine catabolic process"/>
    <property type="evidence" value="ECO:0007669"/>
    <property type="project" value="TreeGrafter"/>
</dbReference>
<dbReference type="InterPro" id="IPR001721">
    <property type="entry name" value="TD_ACT-like"/>
</dbReference>
<evidence type="ECO:0000256" key="9">
    <source>
        <dbReference type="ARBA" id="ARBA00022898"/>
    </source>
</evidence>
<proteinExistence type="inferred from homology"/>
<dbReference type="PROSITE" id="PS00165">
    <property type="entry name" value="DEHYDRATASE_SER_THR"/>
    <property type="match status" value="1"/>
</dbReference>
<evidence type="ECO:0000256" key="6">
    <source>
        <dbReference type="ARBA" id="ARBA00022605"/>
    </source>
</evidence>
<comment type="catalytic activity">
    <reaction evidence="1 13">
        <text>L-threonine = 2-oxobutanoate + NH4(+)</text>
        <dbReference type="Rhea" id="RHEA:22108"/>
        <dbReference type="ChEBI" id="CHEBI:16763"/>
        <dbReference type="ChEBI" id="CHEBI:28938"/>
        <dbReference type="ChEBI" id="CHEBI:57926"/>
        <dbReference type="EC" id="4.3.1.19"/>
    </reaction>
</comment>
<evidence type="ECO:0000256" key="7">
    <source>
        <dbReference type="ARBA" id="ARBA00022624"/>
    </source>
</evidence>
<dbReference type="NCBIfam" id="NF006674">
    <property type="entry name" value="PRK09224.1"/>
    <property type="match status" value="1"/>
</dbReference>
<dbReference type="InterPro" id="IPR038110">
    <property type="entry name" value="TD_ACT-like_sf"/>
</dbReference>
<comment type="cofactor">
    <cofactor evidence="2 13">
        <name>pyridoxal 5'-phosphate</name>
        <dbReference type="ChEBI" id="CHEBI:597326"/>
    </cofactor>
</comment>
<evidence type="ECO:0000256" key="8">
    <source>
        <dbReference type="ARBA" id="ARBA00022737"/>
    </source>
</evidence>
<evidence type="ECO:0000256" key="1">
    <source>
        <dbReference type="ARBA" id="ARBA00001274"/>
    </source>
</evidence>
<dbReference type="InterPro" id="IPR036052">
    <property type="entry name" value="TrpB-like_PALP_sf"/>
</dbReference>
<evidence type="ECO:0000256" key="2">
    <source>
        <dbReference type="ARBA" id="ARBA00001933"/>
    </source>
</evidence>
<dbReference type="GO" id="GO:0030170">
    <property type="term" value="F:pyridoxal phosphate binding"/>
    <property type="evidence" value="ECO:0007669"/>
    <property type="project" value="InterPro"/>
</dbReference>
<dbReference type="InterPro" id="IPR000634">
    <property type="entry name" value="Ser/Thr_deHydtase_PyrdxlP-BS"/>
</dbReference>
<comment type="pathway">
    <text evidence="3 13">Amino-acid biosynthesis; L-isoleucine biosynthesis; 2-oxobutanoate from L-threonine: step 1/1.</text>
</comment>
<dbReference type="Gene3D" id="3.40.1020.10">
    <property type="entry name" value="Biosynthetic Threonine Deaminase, Domain 3"/>
    <property type="match status" value="1"/>
</dbReference>
<evidence type="ECO:0000256" key="10">
    <source>
        <dbReference type="ARBA" id="ARBA00023239"/>
    </source>
</evidence>
<dbReference type="NCBIfam" id="NF009130">
    <property type="entry name" value="PRK12483.1"/>
    <property type="match status" value="1"/>
</dbReference>
<dbReference type="AlphaFoldDB" id="A0A4Q7LEZ1"/>
<feature type="domain" description="ACT-like" evidence="15">
    <location>
        <begin position="490"/>
        <end position="561"/>
    </location>
</feature>
<evidence type="ECO:0000313" key="17">
    <source>
        <dbReference type="Proteomes" id="UP000293433"/>
    </source>
</evidence>
<dbReference type="FunFam" id="3.40.1020.10:FF:000001">
    <property type="entry name" value="L-threonine dehydratase"/>
    <property type="match status" value="1"/>
</dbReference>
<comment type="similarity">
    <text evidence="4 13">Belongs to the serine/threonine dehydratase family.</text>
</comment>
<comment type="caution">
    <text evidence="16">The sequence shown here is derived from an EMBL/GenBank/DDBJ whole genome shotgun (WGS) entry which is preliminary data.</text>
</comment>
<dbReference type="SUPFAM" id="SSF55021">
    <property type="entry name" value="ACT-like"/>
    <property type="match status" value="1"/>
</dbReference>
<keyword evidence="10 13" id="KW-0456">Lyase</keyword>
<evidence type="ECO:0000313" key="16">
    <source>
        <dbReference type="EMBL" id="RZS53075.1"/>
    </source>
</evidence>
<accession>A0A4Q7LEZ1</accession>
<evidence type="ECO:0000256" key="12">
    <source>
        <dbReference type="ARBA" id="ARBA00025527"/>
    </source>
</evidence>
<comment type="function">
    <text evidence="12 13">Catalyzes the anaerobic formation of alpha-ketobutyrate and ammonia from threonine in a two-step reaction. The first step involved a dehydration of threonine and a production of enamine intermediates (aminocrotonate), which tautomerizes to its imine form (iminobutyrate). Both intermediates are unstable and short-lived. The second step is the nonenzymatic hydrolysis of the enamine/imine intermediates to form 2-ketobutyrate and free ammonia. In the low water environment of the cell, the second step is accelerated by RidA.</text>
</comment>
<dbReference type="Pfam" id="PF00585">
    <property type="entry name" value="Thr_dehydrat_C"/>
    <property type="match status" value="2"/>
</dbReference>
<dbReference type="Pfam" id="PF00291">
    <property type="entry name" value="PALP"/>
    <property type="match status" value="1"/>
</dbReference>
<organism evidence="16 17">
    <name type="scientific">Sphaerotilus mobilis</name>
    <dbReference type="NCBI Taxonomy" id="47994"/>
    <lineage>
        <taxon>Bacteria</taxon>
        <taxon>Pseudomonadati</taxon>
        <taxon>Pseudomonadota</taxon>
        <taxon>Betaproteobacteria</taxon>
        <taxon>Burkholderiales</taxon>
        <taxon>Sphaerotilaceae</taxon>
        <taxon>Sphaerotilus</taxon>
    </lineage>
</organism>
<dbReference type="PANTHER" id="PTHR48078">
    <property type="entry name" value="THREONINE DEHYDRATASE, MITOCHONDRIAL-RELATED"/>
    <property type="match status" value="1"/>
</dbReference>
<keyword evidence="11 13" id="KW-0100">Branched-chain amino acid biosynthesis</keyword>
<dbReference type="SUPFAM" id="SSF53686">
    <property type="entry name" value="Tryptophan synthase beta subunit-like PLP-dependent enzymes"/>
    <property type="match status" value="1"/>
</dbReference>